<evidence type="ECO:0000259" key="4">
    <source>
        <dbReference type="Pfam" id="PF20929"/>
    </source>
</evidence>
<keyword evidence="6" id="KW-1185">Reference proteome</keyword>
<dbReference type="InterPro" id="IPR048288">
    <property type="entry name" value="PDCD10_N"/>
</dbReference>
<comment type="caution">
    <text evidence="5">The sequence shown here is derived from an EMBL/GenBank/DDBJ whole genome shotgun (WGS) entry which is preliminary data.</text>
</comment>
<dbReference type="AlphaFoldDB" id="A0A9D4G1A0"/>
<dbReference type="Proteomes" id="UP000828390">
    <property type="component" value="Unassembled WGS sequence"/>
</dbReference>
<feature type="compositionally biased region" description="Pro residues" evidence="3">
    <location>
        <begin position="16"/>
        <end position="26"/>
    </location>
</feature>
<protein>
    <recommendedName>
        <fullName evidence="4">Programmed cell death protein 10 dimerisation domain-containing protein</fullName>
    </recommendedName>
</protein>
<dbReference type="Gene3D" id="1.10.12.70">
    <property type="match status" value="1"/>
</dbReference>
<dbReference type="GO" id="GO:0005737">
    <property type="term" value="C:cytoplasm"/>
    <property type="evidence" value="ECO:0007669"/>
    <property type="project" value="UniProtKB-SubCell"/>
</dbReference>
<proteinExistence type="predicted"/>
<dbReference type="EMBL" id="JAIWYP010000006">
    <property type="protein sequence ID" value="KAH3806790.1"/>
    <property type="molecule type" value="Genomic_DNA"/>
</dbReference>
<evidence type="ECO:0000256" key="2">
    <source>
        <dbReference type="ARBA" id="ARBA00022490"/>
    </source>
</evidence>
<sequence length="123" mass="13495">MPSNAVYISPENVPVGAPPPTQPKPARPISVGSEPLLSASLIPTISPLLAKLKEDYREEYRRMGRPIQRTDAAEELKNAFELAERSCPGIADELLAGILTKLCSLKFNEGDIKRAMDKIKRPV</sequence>
<evidence type="ECO:0000256" key="3">
    <source>
        <dbReference type="SAM" id="MobiDB-lite"/>
    </source>
</evidence>
<feature type="domain" description="Programmed cell death protein 10 dimerisation" evidence="4">
    <location>
        <begin position="45"/>
        <end position="101"/>
    </location>
</feature>
<evidence type="ECO:0000313" key="6">
    <source>
        <dbReference type="Proteomes" id="UP000828390"/>
    </source>
</evidence>
<dbReference type="Pfam" id="PF20929">
    <property type="entry name" value="PDCD10_N"/>
    <property type="match status" value="1"/>
</dbReference>
<reference evidence="5" key="1">
    <citation type="journal article" date="2019" name="bioRxiv">
        <title>The Genome of the Zebra Mussel, Dreissena polymorpha: A Resource for Invasive Species Research.</title>
        <authorList>
            <person name="McCartney M.A."/>
            <person name="Auch B."/>
            <person name="Kono T."/>
            <person name="Mallez S."/>
            <person name="Zhang Y."/>
            <person name="Obille A."/>
            <person name="Becker A."/>
            <person name="Abrahante J.E."/>
            <person name="Garbe J."/>
            <person name="Badalamenti J.P."/>
            <person name="Herman A."/>
            <person name="Mangelson H."/>
            <person name="Liachko I."/>
            <person name="Sullivan S."/>
            <person name="Sone E.D."/>
            <person name="Koren S."/>
            <person name="Silverstein K.A.T."/>
            <person name="Beckman K.B."/>
            <person name="Gohl D.M."/>
        </authorList>
    </citation>
    <scope>NUCLEOTIDE SEQUENCE</scope>
    <source>
        <strain evidence="5">Duluth1</strain>
        <tissue evidence="5">Whole animal</tissue>
    </source>
</reference>
<organism evidence="5 6">
    <name type="scientific">Dreissena polymorpha</name>
    <name type="common">Zebra mussel</name>
    <name type="synonym">Mytilus polymorpha</name>
    <dbReference type="NCBI Taxonomy" id="45954"/>
    <lineage>
        <taxon>Eukaryota</taxon>
        <taxon>Metazoa</taxon>
        <taxon>Spiralia</taxon>
        <taxon>Lophotrochozoa</taxon>
        <taxon>Mollusca</taxon>
        <taxon>Bivalvia</taxon>
        <taxon>Autobranchia</taxon>
        <taxon>Heteroconchia</taxon>
        <taxon>Euheterodonta</taxon>
        <taxon>Imparidentia</taxon>
        <taxon>Neoheterodontei</taxon>
        <taxon>Myida</taxon>
        <taxon>Dreissenoidea</taxon>
        <taxon>Dreissenidae</taxon>
        <taxon>Dreissena</taxon>
    </lineage>
</organism>
<evidence type="ECO:0000313" key="5">
    <source>
        <dbReference type="EMBL" id="KAH3806790.1"/>
    </source>
</evidence>
<keyword evidence="2" id="KW-0963">Cytoplasm</keyword>
<name>A0A9D4G1A0_DREPO</name>
<accession>A0A9D4G1A0</accession>
<reference evidence="5" key="2">
    <citation type="submission" date="2020-11" db="EMBL/GenBank/DDBJ databases">
        <authorList>
            <person name="McCartney M.A."/>
            <person name="Auch B."/>
            <person name="Kono T."/>
            <person name="Mallez S."/>
            <person name="Becker A."/>
            <person name="Gohl D.M."/>
            <person name="Silverstein K.A.T."/>
            <person name="Koren S."/>
            <person name="Bechman K.B."/>
            <person name="Herman A."/>
            <person name="Abrahante J.E."/>
            <person name="Garbe J."/>
        </authorList>
    </citation>
    <scope>NUCLEOTIDE SEQUENCE</scope>
    <source>
        <strain evidence="5">Duluth1</strain>
        <tissue evidence="5">Whole animal</tissue>
    </source>
</reference>
<comment type="subcellular location">
    <subcellularLocation>
        <location evidence="1">Cytoplasm</location>
    </subcellularLocation>
</comment>
<feature type="region of interest" description="Disordered" evidence="3">
    <location>
        <begin position="1"/>
        <end position="30"/>
    </location>
</feature>
<gene>
    <name evidence="5" type="ORF">DPMN_135116</name>
</gene>
<dbReference type="InterPro" id="IPR046409">
    <property type="entry name" value="PDC10_dimerisation_sf"/>
</dbReference>
<evidence type="ECO:0000256" key="1">
    <source>
        <dbReference type="ARBA" id="ARBA00004496"/>
    </source>
</evidence>